<feature type="signal peptide" evidence="1">
    <location>
        <begin position="1"/>
        <end position="25"/>
    </location>
</feature>
<evidence type="ECO:0000256" key="1">
    <source>
        <dbReference type="SAM" id="SignalP"/>
    </source>
</evidence>
<gene>
    <name evidence="3" type="ORF">SPI_01957</name>
</gene>
<evidence type="ECO:0000313" key="3">
    <source>
        <dbReference type="EMBL" id="OAA65170.1"/>
    </source>
</evidence>
<dbReference type="InterPro" id="IPR025331">
    <property type="entry name" value="TNT"/>
</dbReference>
<proteinExistence type="predicted"/>
<accession>A0A162MQ85</accession>
<sequence length="212" mass="22701">MEVAHFSKLFATSGLCLVFAALVLADCQQNLVSYCAGTAQNSTLNSTYVCGDFRLGPVVRPRHPPSEGLFDVVYGRFGGLCPGEFLAAYYSESLGTWLYPPYNGFQLDTTGKPMAAATTLPVGLLIDRFGSEYGSFASPAFAPFMQRALPPSSLDTPTSTPMVIQPMEVLAGPIAPWFGQPGQGVQYYLLNGSILSLLDANILERANVTLLA</sequence>
<evidence type="ECO:0000259" key="2">
    <source>
        <dbReference type="Pfam" id="PF14021"/>
    </source>
</evidence>
<dbReference type="Pfam" id="PF14021">
    <property type="entry name" value="TNT"/>
    <property type="match status" value="1"/>
</dbReference>
<dbReference type="PANTHER" id="PTHR42059:SF1">
    <property type="entry name" value="TNT DOMAIN-CONTAINING PROTEIN"/>
    <property type="match status" value="1"/>
</dbReference>
<organism evidence="3 4">
    <name type="scientific">Niveomyces insectorum RCEF 264</name>
    <dbReference type="NCBI Taxonomy" id="1081102"/>
    <lineage>
        <taxon>Eukaryota</taxon>
        <taxon>Fungi</taxon>
        <taxon>Dikarya</taxon>
        <taxon>Ascomycota</taxon>
        <taxon>Pezizomycotina</taxon>
        <taxon>Sordariomycetes</taxon>
        <taxon>Hypocreomycetidae</taxon>
        <taxon>Hypocreales</taxon>
        <taxon>Cordycipitaceae</taxon>
        <taxon>Niveomyces</taxon>
    </lineage>
</organism>
<dbReference type="PANTHER" id="PTHR42059">
    <property type="entry name" value="TNT DOMAIN-CONTAINING PROTEIN"/>
    <property type="match status" value="1"/>
</dbReference>
<keyword evidence="4" id="KW-1185">Reference proteome</keyword>
<feature type="chain" id="PRO_5007837487" description="TNT domain-containing protein" evidence="1">
    <location>
        <begin position="26"/>
        <end position="212"/>
    </location>
</feature>
<keyword evidence="1" id="KW-0732">Signal</keyword>
<dbReference type="OrthoDB" id="2923349at2759"/>
<dbReference type="Proteomes" id="UP000076874">
    <property type="component" value="Unassembled WGS sequence"/>
</dbReference>
<dbReference type="EMBL" id="AZHD01000003">
    <property type="protein sequence ID" value="OAA65170.1"/>
    <property type="molecule type" value="Genomic_DNA"/>
</dbReference>
<evidence type="ECO:0000313" key="4">
    <source>
        <dbReference type="Proteomes" id="UP000076874"/>
    </source>
</evidence>
<reference evidence="3 4" key="1">
    <citation type="journal article" date="2016" name="Genome Biol. Evol.">
        <title>Divergent and convergent evolution of fungal pathogenicity.</title>
        <authorList>
            <person name="Shang Y."/>
            <person name="Xiao G."/>
            <person name="Zheng P."/>
            <person name="Cen K."/>
            <person name="Zhan S."/>
            <person name="Wang C."/>
        </authorList>
    </citation>
    <scope>NUCLEOTIDE SEQUENCE [LARGE SCALE GENOMIC DNA]</scope>
    <source>
        <strain evidence="3 4">RCEF 264</strain>
    </source>
</reference>
<dbReference type="AlphaFoldDB" id="A0A162MQ85"/>
<dbReference type="GO" id="GO:0050135">
    <property type="term" value="F:NADP+ nucleosidase activity"/>
    <property type="evidence" value="ECO:0007669"/>
    <property type="project" value="InterPro"/>
</dbReference>
<name>A0A162MQ85_9HYPO</name>
<dbReference type="InterPro" id="IPR053024">
    <property type="entry name" value="Fungal_surface_NADase"/>
</dbReference>
<comment type="caution">
    <text evidence="3">The sequence shown here is derived from an EMBL/GenBank/DDBJ whole genome shotgun (WGS) entry which is preliminary data.</text>
</comment>
<protein>
    <recommendedName>
        <fullName evidence="2">TNT domain-containing protein</fullName>
    </recommendedName>
</protein>
<feature type="domain" description="TNT" evidence="2">
    <location>
        <begin position="119"/>
        <end position="205"/>
    </location>
</feature>